<accession>A0A7C5YYS7</accession>
<reference evidence="2" key="1">
    <citation type="journal article" date="2020" name="mSystems">
        <title>Genome- and Community-Level Interaction Insights into Carbon Utilization and Element Cycling Functions of Hydrothermarchaeota in Hydrothermal Sediment.</title>
        <authorList>
            <person name="Zhou Z."/>
            <person name="Liu Y."/>
            <person name="Xu W."/>
            <person name="Pan J."/>
            <person name="Luo Z.H."/>
            <person name="Li M."/>
        </authorList>
    </citation>
    <scope>NUCLEOTIDE SEQUENCE [LARGE SCALE GENOMIC DNA]</scope>
    <source>
        <strain evidence="2">SpSt-1042</strain>
    </source>
</reference>
<comment type="caution">
    <text evidence="2">The sequence shown here is derived from an EMBL/GenBank/DDBJ whole genome shotgun (WGS) entry which is preliminary data.</text>
</comment>
<evidence type="ECO:0000313" key="2">
    <source>
        <dbReference type="EMBL" id="HHR92162.1"/>
    </source>
</evidence>
<protein>
    <submittedName>
        <fullName evidence="2">Uncharacterized protein</fullName>
    </submittedName>
</protein>
<dbReference type="EMBL" id="DRVY01000045">
    <property type="protein sequence ID" value="HHR92162.1"/>
    <property type="molecule type" value="Genomic_DNA"/>
</dbReference>
<organism evidence="2">
    <name type="scientific">candidate division CPR3 bacterium</name>
    <dbReference type="NCBI Taxonomy" id="2268181"/>
    <lineage>
        <taxon>Bacteria</taxon>
        <taxon>Bacteria division CPR3</taxon>
    </lineage>
</organism>
<sequence>MKRGLINGKLLILLFSWIVLSFSTLPVFAVAGVNVTQTEGSTYVKEGGFSDQYFIVLKEAPFDNVIITINTDFSQLSFNSTSFVFTPTNWNIPQTVTVSAVDDSQKESTLIVVVQHSATSGDSRYNGITIDWIGVQIEDNENENISISGRVVDHTQPPQNPPENPPAQPPQPPQNAPEQPPEQPSEEQPPSEQEQPSSENPPSNLQPTPPSSGGDQVQQQNPSLFNTILESPYSVVPMVGVPLFSALFAGFPFGLLPGLALLSQLSGFWEAVFRLPLALLFGSQKNHGL</sequence>
<name>A0A7C5YYS7_UNCC3</name>
<dbReference type="AlphaFoldDB" id="A0A7C5YYS7"/>
<gene>
    <name evidence="2" type="ORF">ENL96_01470</name>
</gene>
<proteinExistence type="predicted"/>
<feature type="region of interest" description="Disordered" evidence="1">
    <location>
        <begin position="151"/>
        <end position="219"/>
    </location>
</feature>
<evidence type="ECO:0000256" key="1">
    <source>
        <dbReference type="SAM" id="MobiDB-lite"/>
    </source>
</evidence>
<feature type="compositionally biased region" description="Pro residues" evidence="1">
    <location>
        <begin position="158"/>
        <end position="183"/>
    </location>
</feature>
<feature type="compositionally biased region" description="Low complexity" evidence="1">
    <location>
        <begin position="186"/>
        <end position="203"/>
    </location>
</feature>